<evidence type="ECO:0000313" key="3">
    <source>
        <dbReference type="Proteomes" id="UP000278962"/>
    </source>
</evidence>
<gene>
    <name evidence="2" type="ORF">C8N24_3518</name>
</gene>
<comment type="caution">
    <text evidence="2">The sequence shown here is derived from an EMBL/GenBank/DDBJ whole genome shotgun (WGS) entry which is preliminary data.</text>
</comment>
<proteinExistence type="predicted"/>
<keyword evidence="1" id="KW-0732">Signal</keyword>
<reference evidence="2 3" key="1">
    <citation type="submission" date="2018-10" db="EMBL/GenBank/DDBJ databases">
        <title>Genomic Encyclopedia of Archaeal and Bacterial Type Strains, Phase II (KMG-II): from individual species to whole genera.</title>
        <authorList>
            <person name="Goeker M."/>
        </authorList>
    </citation>
    <scope>NUCLEOTIDE SEQUENCE [LARGE SCALE GENOMIC DNA]</scope>
    <source>
        <strain evidence="2 3">DSM 14954</strain>
    </source>
</reference>
<accession>A0A660LEV1</accession>
<sequence>MKLRALCLTLLASACFAPAANASVGDLLMPVYDAADDVHVRSGGDLVRFGPKAAKLYKTIAGKTAYVGCGEVGDDDGRLRSMGFMANPSSKIPKRRGTVRMWTQGDYCTIATKQEKRDRRCFPTEDRKRCVRVIVAVTDRGRAFLDQRARTMELGVMTVAVSLAGDPSFKLPGDTLLERVQAQLGPDVVELATPDDTPPAGKVGYWTDGKAGIAAVVLLADGTRRFVRIQDGVYSTNDMALNGLDNDDAYTLD</sequence>
<dbReference type="PROSITE" id="PS51257">
    <property type="entry name" value="PROKAR_LIPOPROTEIN"/>
    <property type="match status" value="1"/>
</dbReference>
<feature type="signal peptide" evidence="1">
    <location>
        <begin position="1"/>
        <end position="22"/>
    </location>
</feature>
<feature type="chain" id="PRO_5024948090" evidence="1">
    <location>
        <begin position="23"/>
        <end position="253"/>
    </location>
</feature>
<dbReference type="AlphaFoldDB" id="A0A660LEV1"/>
<dbReference type="OrthoDB" id="5250096at2"/>
<evidence type="ECO:0000313" key="2">
    <source>
        <dbReference type="EMBL" id="RKQ93647.1"/>
    </source>
</evidence>
<dbReference type="EMBL" id="RBIL01000001">
    <property type="protein sequence ID" value="RKQ93647.1"/>
    <property type="molecule type" value="Genomic_DNA"/>
</dbReference>
<evidence type="ECO:0000256" key="1">
    <source>
        <dbReference type="SAM" id="SignalP"/>
    </source>
</evidence>
<name>A0A660LEV1_9ACTN</name>
<keyword evidence="3" id="KW-1185">Reference proteome</keyword>
<dbReference type="Proteomes" id="UP000278962">
    <property type="component" value="Unassembled WGS sequence"/>
</dbReference>
<protein>
    <submittedName>
        <fullName evidence="2">Uncharacterized protein</fullName>
    </submittedName>
</protein>
<organism evidence="2 3">
    <name type="scientific">Solirubrobacter pauli</name>
    <dbReference type="NCBI Taxonomy" id="166793"/>
    <lineage>
        <taxon>Bacteria</taxon>
        <taxon>Bacillati</taxon>
        <taxon>Actinomycetota</taxon>
        <taxon>Thermoleophilia</taxon>
        <taxon>Solirubrobacterales</taxon>
        <taxon>Solirubrobacteraceae</taxon>
        <taxon>Solirubrobacter</taxon>
    </lineage>
</organism>
<dbReference type="RefSeq" id="WP_121251967.1">
    <property type="nucleotide sequence ID" value="NZ_RBIL01000001.1"/>
</dbReference>